<organism evidence="1 2">
    <name type="scientific">Paraburkholderia panacisoli</name>
    <dbReference type="NCBI Taxonomy" id="2603818"/>
    <lineage>
        <taxon>Bacteria</taxon>
        <taxon>Pseudomonadati</taxon>
        <taxon>Pseudomonadota</taxon>
        <taxon>Betaproteobacteria</taxon>
        <taxon>Burkholderiales</taxon>
        <taxon>Burkholderiaceae</taxon>
        <taxon>Paraburkholderia</taxon>
    </lineage>
</organism>
<proteinExistence type="predicted"/>
<protein>
    <submittedName>
        <fullName evidence="1">Uncharacterized protein</fullName>
    </submittedName>
</protein>
<dbReference type="AlphaFoldDB" id="A0A5B0GGE4"/>
<evidence type="ECO:0000313" key="1">
    <source>
        <dbReference type="EMBL" id="KAA1000949.1"/>
    </source>
</evidence>
<reference evidence="1 2" key="1">
    <citation type="submission" date="2019-08" db="EMBL/GenBank/DDBJ databases">
        <title>Paraburkholderia sp. DCY113.</title>
        <authorList>
            <person name="Kang J."/>
        </authorList>
    </citation>
    <scope>NUCLEOTIDE SEQUENCE [LARGE SCALE GENOMIC DNA]</scope>
    <source>
        <strain evidence="1 2">DCY113</strain>
    </source>
</reference>
<dbReference type="RefSeq" id="WP_149675050.1">
    <property type="nucleotide sequence ID" value="NZ_VTUZ01000042.1"/>
</dbReference>
<gene>
    <name evidence="1" type="ORF">FVF58_39275</name>
</gene>
<keyword evidence="2" id="KW-1185">Reference proteome</keyword>
<sequence length="340" mass="37829">MGLLSWWFGKNRASEEGDLQQAKEIVERIVRLGPQLRLARDCEARMAPAVHRSIDFLRELVADMQAPREASAAAWATDPYIHAFFATPDDVCPVFSHSEALRAYFDDHPGADEAVAVLGMNINERKTLGAAQFGATTRTDVVQTTVGFSDHQVRLCAGSEAALRQEIILRVVDQLALEALGKIAEDTKRRDSLEHERALLRTRLRMLERQGTGARSLLGSDASCSFAEVAQLQTQIDENDQALTNLGLKTEALERHLEMVCSVLSSPDAHFHVQKKKFLLDRLNVVVDDGGTRPAHELELQLARLPASSDAMRAFAMVRFRRADLLPARDMLAEARRLLI</sequence>
<dbReference type="EMBL" id="VTUZ01000042">
    <property type="protein sequence ID" value="KAA1000949.1"/>
    <property type="molecule type" value="Genomic_DNA"/>
</dbReference>
<name>A0A5B0GGE4_9BURK</name>
<accession>A0A5B0GGE4</accession>
<comment type="caution">
    <text evidence="1">The sequence shown here is derived from an EMBL/GenBank/DDBJ whole genome shotgun (WGS) entry which is preliminary data.</text>
</comment>
<evidence type="ECO:0000313" key="2">
    <source>
        <dbReference type="Proteomes" id="UP000325273"/>
    </source>
</evidence>
<dbReference type="Proteomes" id="UP000325273">
    <property type="component" value="Unassembled WGS sequence"/>
</dbReference>